<evidence type="ECO:0000256" key="5">
    <source>
        <dbReference type="ARBA" id="ARBA00023136"/>
    </source>
</evidence>
<sequence length="373" mass="40553">MSTKQKKNGAKSPLELLRNNSVPIMFILICAVCIPVSGFSPGYLINEILTRMGRNTFLILSLLIPIMAGMGLNFGMTLGAMAGQIGLIFAADWQIWGIPGMVLAVIISIPISVLLGLFCGKMLNMAKGREMITSYIIAFFMNGLYQLVVLYMMGPVIPIKHASIKLPRGYGIRNTVSLLNMRQALDNLWAIRIGGVKIPVLTLLITGLLCLFIIWFRKTKLGQDMRAVGQDMDVARDAGIKVERTRIIAIVLSTVCAGIGMVIYLQNMGNIATYSSHTQIGMFCIAALLVGGASVDKASIGNAFLGVVLFHLMFIVAPSAGAKITGDSMIGEYFRVFVSYGVITLALIMYETKKRIAKGKAGEQLKLDQSEEE</sequence>
<dbReference type="RefSeq" id="WP_092361934.1">
    <property type="nucleotide sequence ID" value="NZ_CABJCG010000004.1"/>
</dbReference>
<dbReference type="Proteomes" id="UP000198508">
    <property type="component" value="Unassembled WGS sequence"/>
</dbReference>
<feature type="transmembrane region" description="Helical" evidence="6">
    <location>
        <begin position="247"/>
        <end position="265"/>
    </location>
</feature>
<feature type="transmembrane region" description="Helical" evidence="6">
    <location>
        <begin position="189"/>
        <end position="216"/>
    </location>
</feature>
<feature type="transmembrane region" description="Helical" evidence="6">
    <location>
        <begin position="303"/>
        <end position="321"/>
    </location>
</feature>
<dbReference type="EMBL" id="FOIM01000005">
    <property type="protein sequence ID" value="SET39608.1"/>
    <property type="molecule type" value="Genomic_DNA"/>
</dbReference>
<reference evidence="8" key="1">
    <citation type="submission" date="2016-10" db="EMBL/GenBank/DDBJ databases">
        <authorList>
            <person name="Varghese N."/>
            <person name="Submissions S."/>
        </authorList>
    </citation>
    <scope>NUCLEOTIDE SEQUENCE [LARGE SCALE GENOMIC DNA]</scope>
    <source>
        <strain evidence="8">NLAE-zl-G277</strain>
    </source>
</reference>
<feature type="transmembrane region" description="Helical" evidence="6">
    <location>
        <begin position="271"/>
        <end position="291"/>
    </location>
</feature>
<feature type="transmembrane region" description="Helical" evidence="6">
    <location>
        <begin position="333"/>
        <end position="350"/>
    </location>
</feature>
<feature type="transmembrane region" description="Helical" evidence="6">
    <location>
        <begin position="96"/>
        <end position="120"/>
    </location>
</feature>
<accession>A0A1I0E3T9</accession>
<comment type="subcellular location">
    <subcellularLocation>
        <location evidence="1">Cell membrane</location>
        <topology evidence="1">Multi-pass membrane protein</topology>
    </subcellularLocation>
</comment>
<dbReference type="PANTHER" id="PTHR32196:SF15">
    <property type="entry name" value="SUGAR ABC TRANSPORTER PERMEASE PROTEIN"/>
    <property type="match status" value="1"/>
</dbReference>
<dbReference type="GO" id="GO:0005886">
    <property type="term" value="C:plasma membrane"/>
    <property type="evidence" value="ECO:0007669"/>
    <property type="project" value="UniProtKB-SubCell"/>
</dbReference>
<keyword evidence="2" id="KW-1003">Cell membrane</keyword>
<dbReference type="CDD" id="cd06574">
    <property type="entry name" value="TM_PBP1_branched-chain-AA_like"/>
    <property type="match status" value="1"/>
</dbReference>
<evidence type="ECO:0000256" key="4">
    <source>
        <dbReference type="ARBA" id="ARBA00022989"/>
    </source>
</evidence>
<dbReference type="PANTHER" id="PTHR32196">
    <property type="entry name" value="ABC TRANSPORTER PERMEASE PROTEIN YPHD-RELATED-RELATED"/>
    <property type="match status" value="1"/>
</dbReference>
<evidence type="ECO:0000256" key="3">
    <source>
        <dbReference type="ARBA" id="ARBA00022692"/>
    </source>
</evidence>
<gene>
    <name evidence="7" type="ORF">SAMN05216313_105238</name>
</gene>
<keyword evidence="8" id="KW-1185">Reference proteome</keyword>
<proteinExistence type="predicted"/>
<feature type="transmembrane region" description="Helical" evidence="6">
    <location>
        <begin position="57"/>
        <end position="90"/>
    </location>
</feature>
<keyword evidence="5 6" id="KW-0472">Membrane</keyword>
<evidence type="ECO:0000313" key="8">
    <source>
        <dbReference type="Proteomes" id="UP000198508"/>
    </source>
</evidence>
<dbReference type="InterPro" id="IPR001851">
    <property type="entry name" value="ABC_transp_permease"/>
</dbReference>
<evidence type="ECO:0000256" key="1">
    <source>
        <dbReference type="ARBA" id="ARBA00004651"/>
    </source>
</evidence>
<organism evidence="7 8">
    <name type="scientific">Enterocloster lavalensis</name>
    <dbReference type="NCBI Taxonomy" id="460384"/>
    <lineage>
        <taxon>Bacteria</taxon>
        <taxon>Bacillati</taxon>
        <taxon>Bacillota</taxon>
        <taxon>Clostridia</taxon>
        <taxon>Lachnospirales</taxon>
        <taxon>Lachnospiraceae</taxon>
        <taxon>Enterocloster</taxon>
    </lineage>
</organism>
<dbReference type="STRING" id="460384.SAMN05216313_105238"/>
<dbReference type="GeneID" id="93276575"/>
<name>A0A1I0E3T9_9FIRM</name>
<dbReference type="Pfam" id="PF02653">
    <property type="entry name" value="BPD_transp_2"/>
    <property type="match status" value="1"/>
</dbReference>
<feature type="transmembrane region" description="Helical" evidence="6">
    <location>
        <begin position="132"/>
        <end position="153"/>
    </location>
</feature>
<protein>
    <submittedName>
        <fullName evidence="7">Monosaccharide ABC transporter membrane protein, CUT2 family</fullName>
    </submittedName>
</protein>
<dbReference type="GO" id="GO:0022857">
    <property type="term" value="F:transmembrane transporter activity"/>
    <property type="evidence" value="ECO:0007669"/>
    <property type="project" value="InterPro"/>
</dbReference>
<keyword evidence="3 6" id="KW-0812">Transmembrane</keyword>
<keyword evidence="4 6" id="KW-1133">Transmembrane helix</keyword>
<dbReference type="AlphaFoldDB" id="A0A1I0E3T9"/>
<feature type="transmembrane region" description="Helical" evidence="6">
    <location>
        <begin position="24"/>
        <end position="45"/>
    </location>
</feature>
<evidence type="ECO:0000313" key="7">
    <source>
        <dbReference type="EMBL" id="SET39608.1"/>
    </source>
</evidence>
<evidence type="ECO:0000256" key="2">
    <source>
        <dbReference type="ARBA" id="ARBA00022475"/>
    </source>
</evidence>
<evidence type="ECO:0000256" key="6">
    <source>
        <dbReference type="SAM" id="Phobius"/>
    </source>
</evidence>